<evidence type="ECO:0000256" key="1">
    <source>
        <dbReference type="SAM" id="MobiDB-lite"/>
    </source>
</evidence>
<gene>
    <name evidence="2" type="ORF">BB560_005159</name>
</gene>
<accession>A0A2T9Z7F2</accession>
<comment type="caution">
    <text evidence="2">The sequence shown here is derived from an EMBL/GenBank/DDBJ whole genome shotgun (WGS) entry which is preliminary data.</text>
</comment>
<feature type="region of interest" description="Disordered" evidence="1">
    <location>
        <begin position="168"/>
        <end position="187"/>
    </location>
</feature>
<dbReference type="AlphaFoldDB" id="A0A2T9Z7F2"/>
<organism evidence="2 3">
    <name type="scientific">Smittium megazygosporum</name>
    <dbReference type="NCBI Taxonomy" id="133381"/>
    <lineage>
        <taxon>Eukaryota</taxon>
        <taxon>Fungi</taxon>
        <taxon>Fungi incertae sedis</taxon>
        <taxon>Zoopagomycota</taxon>
        <taxon>Kickxellomycotina</taxon>
        <taxon>Harpellomycetes</taxon>
        <taxon>Harpellales</taxon>
        <taxon>Legeriomycetaceae</taxon>
        <taxon>Smittium</taxon>
    </lineage>
</organism>
<evidence type="ECO:0000313" key="3">
    <source>
        <dbReference type="Proteomes" id="UP000245609"/>
    </source>
</evidence>
<reference evidence="2 3" key="1">
    <citation type="journal article" date="2018" name="MBio">
        <title>Comparative Genomics Reveals the Core Gene Toolbox for the Fungus-Insect Symbiosis.</title>
        <authorList>
            <person name="Wang Y."/>
            <person name="Stata M."/>
            <person name="Wang W."/>
            <person name="Stajich J.E."/>
            <person name="White M.M."/>
            <person name="Moncalvo J.M."/>
        </authorList>
    </citation>
    <scope>NUCLEOTIDE SEQUENCE [LARGE SCALE GENOMIC DNA]</scope>
    <source>
        <strain evidence="2 3">SC-DP-2</strain>
    </source>
</reference>
<dbReference type="Proteomes" id="UP000245609">
    <property type="component" value="Unassembled WGS sequence"/>
</dbReference>
<proteinExistence type="predicted"/>
<protein>
    <submittedName>
        <fullName evidence="2">Uncharacterized protein</fullName>
    </submittedName>
</protein>
<feature type="non-terminal residue" evidence="2">
    <location>
        <position position="1"/>
    </location>
</feature>
<dbReference type="EMBL" id="MBFS01001972">
    <property type="protein sequence ID" value="PVV00457.1"/>
    <property type="molecule type" value="Genomic_DNA"/>
</dbReference>
<evidence type="ECO:0000313" key="2">
    <source>
        <dbReference type="EMBL" id="PVV00457.1"/>
    </source>
</evidence>
<sequence>LNQGRNIMVGKLLGGESKETRSLLAQSRDRYSPYMKELETGRFMNGIRVVRTLILDRIKCSPTPLNQCPVDYKHGSGVSFNKESFRTGLFEISRFLYPLFLYSQKTGDFKPALDPKGLIKHVEKQNFKMKILAKICKSICYNELLHILIYKNSSSNTHLSKEYVDQSSNIKGKRSSKKGSNDTKSLNNAAEEPGIVYRQSTENDYFSALWTIVVENTTGTKEQEIQVNSLEWKLVYPRNSRIEIFKDAKLSEVSGQSILVQASGEAELVNPQLVSIEEFIRLSTMKLNFQGGPKGASRTDNNDPSNSPLWKSAIWFPNIVGLSIAQPMVIQATNIAPDPKSGKSPLLKYKQWVPMAWRISRGILKVRGLFDLDIDIVNSNEQSQKQRSSYFGIQWMFLDLQNSKNTSTTISAAEIVNFLA</sequence>
<name>A0A2T9Z7F2_9FUNG</name>
<keyword evidence="3" id="KW-1185">Reference proteome</keyword>